<evidence type="ECO:0000313" key="4">
    <source>
        <dbReference type="Proteomes" id="UP000440578"/>
    </source>
</evidence>
<evidence type="ECO:0000313" key="3">
    <source>
        <dbReference type="EMBL" id="KAF0297488.1"/>
    </source>
</evidence>
<keyword evidence="4" id="KW-1185">Reference proteome</keyword>
<dbReference type="Proteomes" id="UP000440578">
    <property type="component" value="Unassembled WGS sequence"/>
</dbReference>
<dbReference type="EMBL" id="VIIS01001485">
    <property type="protein sequence ID" value="KAF0297488.1"/>
    <property type="molecule type" value="Genomic_DNA"/>
</dbReference>
<dbReference type="Gene3D" id="1.20.140.150">
    <property type="match status" value="1"/>
</dbReference>
<feature type="transmembrane region" description="Helical" evidence="2">
    <location>
        <begin position="92"/>
        <end position="111"/>
    </location>
</feature>
<evidence type="ECO:0000256" key="1">
    <source>
        <dbReference type="SAM" id="MobiDB-lite"/>
    </source>
</evidence>
<protein>
    <submittedName>
        <fullName evidence="3">Uncharacterized protein</fullName>
    </submittedName>
</protein>
<sequence>MGVLFYVDHSGSENGHFGLWTVCRRNSRLDYRCGTHVSRLQPSEYTTSAGVCGVIAVIVTILTCVMSPMVLAMRVTKRQVFFKFRHAVVAKLAVSCIGAVSCVVSLVLFGIDLDARRLGENVGFHVWRSWSFYLMVLYTLLSLALCGFAAAEFVLARRLGGDPVTMSRDPEGRLAPVLTNPGARESGRVASPNANGVTVISAGRPPGLVHPRPTEVAAQRPAPVAPTPTSSYNGKPIPYDPRKSPLRSSLKKQKRKDEASNESVDSGVMIIGNPAPGSPSAARSKKSVRINTLDTAV</sequence>
<keyword evidence="2" id="KW-1133">Transmembrane helix</keyword>
<organism evidence="3 4">
    <name type="scientific">Amphibalanus amphitrite</name>
    <name type="common">Striped barnacle</name>
    <name type="synonym">Balanus amphitrite</name>
    <dbReference type="NCBI Taxonomy" id="1232801"/>
    <lineage>
        <taxon>Eukaryota</taxon>
        <taxon>Metazoa</taxon>
        <taxon>Ecdysozoa</taxon>
        <taxon>Arthropoda</taxon>
        <taxon>Crustacea</taxon>
        <taxon>Multicrustacea</taxon>
        <taxon>Cirripedia</taxon>
        <taxon>Thoracica</taxon>
        <taxon>Thoracicalcarea</taxon>
        <taxon>Balanomorpha</taxon>
        <taxon>Balanoidea</taxon>
        <taxon>Balanidae</taxon>
        <taxon>Amphibalaninae</taxon>
        <taxon>Amphibalanus</taxon>
    </lineage>
</organism>
<feature type="transmembrane region" description="Helical" evidence="2">
    <location>
        <begin position="48"/>
        <end position="71"/>
    </location>
</feature>
<dbReference type="OrthoDB" id="6420920at2759"/>
<proteinExistence type="predicted"/>
<keyword evidence="2" id="KW-0472">Membrane</keyword>
<feature type="transmembrane region" description="Helical" evidence="2">
    <location>
        <begin position="131"/>
        <end position="156"/>
    </location>
</feature>
<accession>A0A6A4W652</accession>
<keyword evidence="2" id="KW-0812">Transmembrane</keyword>
<gene>
    <name evidence="3" type="ORF">FJT64_005050</name>
</gene>
<dbReference type="AlphaFoldDB" id="A0A6A4W652"/>
<name>A0A6A4W652_AMPAM</name>
<comment type="caution">
    <text evidence="3">The sequence shown here is derived from an EMBL/GenBank/DDBJ whole genome shotgun (WGS) entry which is preliminary data.</text>
</comment>
<evidence type="ECO:0000256" key="2">
    <source>
        <dbReference type="SAM" id="Phobius"/>
    </source>
</evidence>
<feature type="region of interest" description="Disordered" evidence="1">
    <location>
        <begin position="165"/>
        <end position="297"/>
    </location>
</feature>
<reference evidence="3 4" key="1">
    <citation type="submission" date="2019-07" db="EMBL/GenBank/DDBJ databases">
        <title>Draft genome assembly of a fouling barnacle, Amphibalanus amphitrite (Darwin, 1854): The first reference genome for Thecostraca.</title>
        <authorList>
            <person name="Kim W."/>
        </authorList>
    </citation>
    <scope>NUCLEOTIDE SEQUENCE [LARGE SCALE GENOMIC DNA]</scope>
    <source>
        <strain evidence="3">SNU_AA5</strain>
        <tissue evidence="3">Soma without cirri and trophi</tissue>
    </source>
</reference>